<proteinExistence type="predicted"/>
<evidence type="ECO:0000313" key="3">
    <source>
        <dbReference type="EMBL" id="GAA2446673.1"/>
    </source>
</evidence>
<dbReference type="InterPro" id="IPR002938">
    <property type="entry name" value="FAD-bd"/>
</dbReference>
<accession>A0ABP5X6B1</accession>
<dbReference type="PANTHER" id="PTHR43476">
    <property type="entry name" value="3-(3-HYDROXY-PHENYL)PROPIONATE/3-HYDROXYCINNAMIC ACID HYDROXYLASE"/>
    <property type="match status" value="1"/>
</dbReference>
<dbReference type="InterPro" id="IPR050631">
    <property type="entry name" value="PheA/TfdB_FAD_monoxygenase"/>
</dbReference>
<sequence>MADHDAIICGAGVAGLALARTLLRQGRRVLVLDKQPGTRDVHKGELIQPRSLQILDALGVLERLRRQGAIEAHRLCCRTADNDEIASLDYRPLPEPFNHCLVHYYASIQEALLTDIPITFGARAEELLFDHNRVTGVRLAGGEELRAPLVAACDGHSSRLRAQAGFDASRHTYGHRLVGYDLAAPGLGTDIVAYLTDAGLRLLFAMPGGRARLYAQIDPGEHRAIGRAGLTEWTRRMTAAVPALEPLAEPLLDSAADARVMSAWRFNTPRWVRPGLALLGDAAHCVHPMAGQGMNAAIADAWALGERLADLDAFTPDAVDLALNRYEETRRPRVDYVARLSHNLAGLFTDTSWKGRVVARRMLRRNRHNHRLQHIITYNMSGLGVRRFTRRDRFIQLGLIRDSRSHVLPEVTCDF</sequence>
<evidence type="ECO:0000259" key="2">
    <source>
        <dbReference type="Pfam" id="PF01494"/>
    </source>
</evidence>
<dbReference type="Pfam" id="PF01494">
    <property type="entry name" value="FAD_binding_3"/>
    <property type="match status" value="1"/>
</dbReference>
<dbReference type="Gene3D" id="3.50.50.60">
    <property type="entry name" value="FAD/NAD(P)-binding domain"/>
    <property type="match status" value="2"/>
</dbReference>
<reference evidence="4" key="1">
    <citation type="journal article" date="2019" name="Int. J. Syst. Evol. Microbiol.">
        <title>The Global Catalogue of Microorganisms (GCM) 10K type strain sequencing project: providing services to taxonomists for standard genome sequencing and annotation.</title>
        <authorList>
            <consortium name="The Broad Institute Genomics Platform"/>
            <consortium name="The Broad Institute Genome Sequencing Center for Infectious Disease"/>
            <person name="Wu L."/>
            <person name="Ma J."/>
        </authorList>
    </citation>
    <scope>NUCLEOTIDE SEQUENCE [LARGE SCALE GENOMIC DNA]</scope>
    <source>
        <strain evidence="4">JCM 3325</strain>
    </source>
</reference>
<protein>
    <submittedName>
        <fullName evidence="3">FAD-dependent monooxygenase</fullName>
    </submittedName>
</protein>
<dbReference type="PANTHER" id="PTHR43476:SF5">
    <property type="entry name" value="FAD-DEPENDENT MONOOXYGENASE"/>
    <property type="match status" value="1"/>
</dbReference>
<evidence type="ECO:0000256" key="1">
    <source>
        <dbReference type="ARBA" id="ARBA00023002"/>
    </source>
</evidence>
<evidence type="ECO:0000313" key="4">
    <source>
        <dbReference type="Proteomes" id="UP001501231"/>
    </source>
</evidence>
<feature type="domain" description="FAD-binding" evidence="2">
    <location>
        <begin position="5"/>
        <end position="339"/>
    </location>
</feature>
<dbReference type="SUPFAM" id="SSF51905">
    <property type="entry name" value="FAD/NAD(P)-binding domain"/>
    <property type="match status" value="1"/>
</dbReference>
<dbReference type="EMBL" id="BAAARW010000030">
    <property type="protein sequence ID" value="GAA2446673.1"/>
    <property type="molecule type" value="Genomic_DNA"/>
</dbReference>
<dbReference type="PRINTS" id="PR00420">
    <property type="entry name" value="RNGMNOXGNASE"/>
</dbReference>
<keyword evidence="3" id="KW-0503">Monooxygenase</keyword>
<organism evidence="3 4">
    <name type="scientific">Actinomadura vinacea</name>
    <dbReference type="NCBI Taxonomy" id="115336"/>
    <lineage>
        <taxon>Bacteria</taxon>
        <taxon>Bacillati</taxon>
        <taxon>Actinomycetota</taxon>
        <taxon>Actinomycetes</taxon>
        <taxon>Streptosporangiales</taxon>
        <taxon>Thermomonosporaceae</taxon>
        <taxon>Actinomadura</taxon>
    </lineage>
</organism>
<name>A0ABP5X6B1_9ACTN</name>
<comment type="caution">
    <text evidence="3">The sequence shown here is derived from an EMBL/GenBank/DDBJ whole genome shotgun (WGS) entry which is preliminary data.</text>
</comment>
<dbReference type="GO" id="GO:0004497">
    <property type="term" value="F:monooxygenase activity"/>
    <property type="evidence" value="ECO:0007669"/>
    <property type="project" value="UniProtKB-KW"/>
</dbReference>
<gene>
    <name evidence="3" type="ORF">GCM10010191_74710</name>
</gene>
<dbReference type="RefSeq" id="WP_344595556.1">
    <property type="nucleotide sequence ID" value="NZ_BAAARW010000030.1"/>
</dbReference>
<keyword evidence="1" id="KW-0560">Oxidoreductase</keyword>
<dbReference type="InterPro" id="IPR036188">
    <property type="entry name" value="FAD/NAD-bd_sf"/>
</dbReference>
<keyword evidence="4" id="KW-1185">Reference proteome</keyword>
<dbReference type="Proteomes" id="UP001501231">
    <property type="component" value="Unassembled WGS sequence"/>
</dbReference>